<protein>
    <submittedName>
        <fullName evidence="2">PRC-barrel domain containing protein, putative</fullName>
    </submittedName>
</protein>
<evidence type="ECO:0000313" key="2">
    <source>
        <dbReference type="EMBL" id="QGG46715.1"/>
    </source>
</evidence>
<dbReference type="Proteomes" id="UP000366051">
    <property type="component" value="Chromosome"/>
</dbReference>
<proteinExistence type="predicted"/>
<accession>A0A5Q2N2C9</accession>
<dbReference type="OrthoDB" id="1707618at2"/>
<keyword evidence="3" id="KW-1185">Reference proteome</keyword>
<reference evidence="3" key="1">
    <citation type="submission" date="2019-11" db="EMBL/GenBank/DDBJ databases">
        <title>Genome sequence of Heliorestis convoluta strain HH, an alkaliphilic and minimalistic phototrophic bacterium from a soda lake in Egypt.</title>
        <authorList>
            <person name="Dewey E.D."/>
            <person name="Stokes L.M."/>
            <person name="Burchell B.M."/>
            <person name="Shaffer K.N."/>
            <person name="Huntington A.M."/>
            <person name="Baker J.M."/>
            <person name="Nadendla S."/>
            <person name="Giglio M.G."/>
            <person name="Touchman J.W."/>
            <person name="Blankenship R.E."/>
            <person name="Madigan M.T."/>
            <person name="Sattley W.M."/>
        </authorList>
    </citation>
    <scope>NUCLEOTIDE SEQUENCE [LARGE SCALE GENOMIC DNA]</scope>
    <source>
        <strain evidence="3">HH</strain>
    </source>
</reference>
<feature type="domain" description="PRC-barrel" evidence="1">
    <location>
        <begin position="89"/>
        <end position="151"/>
    </location>
</feature>
<dbReference type="PANTHER" id="PTHR36740">
    <property type="entry name" value="PRC DOMAIN-CONTAINING PROTEIN"/>
    <property type="match status" value="1"/>
</dbReference>
<organism evidence="2 3">
    <name type="scientific">Heliorestis convoluta</name>
    <dbReference type="NCBI Taxonomy" id="356322"/>
    <lineage>
        <taxon>Bacteria</taxon>
        <taxon>Bacillati</taxon>
        <taxon>Bacillota</taxon>
        <taxon>Clostridia</taxon>
        <taxon>Eubacteriales</taxon>
        <taxon>Heliobacteriaceae</taxon>
        <taxon>Heliorestis</taxon>
    </lineage>
</organism>
<evidence type="ECO:0000259" key="1">
    <source>
        <dbReference type="Pfam" id="PF05239"/>
    </source>
</evidence>
<dbReference type="AlphaFoldDB" id="A0A5Q2N2C9"/>
<dbReference type="EMBL" id="CP045875">
    <property type="protein sequence ID" value="QGG46715.1"/>
    <property type="molecule type" value="Genomic_DNA"/>
</dbReference>
<name>A0A5Q2N2C9_9FIRM</name>
<dbReference type="Gene3D" id="2.30.30.240">
    <property type="entry name" value="PRC-barrel domain"/>
    <property type="match status" value="2"/>
</dbReference>
<feature type="domain" description="PRC-barrel" evidence="1">
    <location>
        <begin position="3"/>
        <end position="43"/>
    </location>
</feature>
<gene>
    <name evidence="2" type="ORF">FTV88_0536</name>
</gene>
<evidence type="ECO:0000313" key="3">
    <source>
        <dbReference type="Proteomes" id="UP000366051"/>
    </source>
</evidence>
<dbReference type="Pfam" id="PF05239">
    <property type="entry name" value="PRC"/>
    <property type="match status" value="2"/>
</dbReference>
<dbReference type="RefSeq" id="WP_153724234.1">
    <property type="nucleotide sequence ID" value="NZ_CP045875.1"/>
</dbReference>
<dbReference type="InterPro" id="IPR027275">
    <property type="entry name" value="PRC-brl_dom"/>
</dbReference>
<dbReference type="PANTHER" id="PTHR36740:SF1">
    <property type="entry name" value="PRC-BARREL DOMAIN-CONTAINING PROTEIN"/>
    <property type="match status" value="1"/>
</dbReference>
<dbReference type="SUPFAM" id="SSF50346">
    <property type="entry name" value="PRC-barrel domain"/>
    <property type="match status" value="2"/>
</dbReference>
<sequence>MLKGRDLLQRTIIHSSTGKSLGRITDLYLEPKQGIIKGIAVETVQDHSIKKLSWEKLHVDDEEFQLHDETIEDEVMIQNEELLEEQSQVLRIADLAGHKVTTENGKTLGEVGDIIFDPEQGSIIALEVSDGLFQDLLTGRLQLPWSDVVQCSAQTVTVSNNWQDAW</sequence>
<dbReference type="KEGG" id="hcv:FTV88_0536"/>
<dbReference type="InterPro" id="IPR011033">
    <property type="entry name" value="PRC_barrel-like_sf"/>
</dbReference>